<accession>A0A5S4ZNN6</accession>
<dbReference type="Proteomes" id="UP000323166">
    <property type="component" value="Unassembled WGS sequence"/>
</dbReference>
<proteinExistence type="inferred from homology"/>
<dbReference type="GO" id="GO:0004419">
    <property type="term" value="F:hydroxymethylglutaryl-CoA lyase activity"/>
    <property type="evidence" value="ECO:0007669"/>
    <property type="project" value="TreeGrafter"/>
</dbReference>
<dbReference type="SUPFAM" id="SSF51569">
    <property type="entry name" value="Aldolase"/>
    <property type="match status" value="1"/>
</dbReference>
<evidence type="ECO:0000256" key="2">
    <source>
        <dbReference type="ARBA" id="ARBA00022723"/>
    </source>
</evidence>
<dbReference type="AlphaFoldDB" id="A0A5S4ZNN6"/>
<organism evidence="5 6">
    <name type="scientific">Desulfallas thermosapovorans DSM 6562</name>
    <dbReference type="NCBI Taxonomy" id="1121431"/>
    <lineage>
        <taxon>Bacteria</taxon>
        <taxon>Bacillati</taxon>
        <taxon>Bacillota</taxon>
        <taxon>Clostridia</taxon>
        <taxon>Eubacteriales</taxon>
        <taxon>Desulfallaceae</taxon>
        <taxon>Desulfallas</taxon>
    </lineage>
</organism>
<dbReference type="GO" id="GO:0006552">
    <property type="term" value="P:L-leucine catabolic process"/>
    <property type="evidence" value="ECO:0007669"/>
    <property type="project" value="TreeGrafter"/>
</dbReference>
<keyword evidence="6" id="KW-1185">Reference proteome</keyword>
<dbReference type="GO" id="GO:0046951">
    <property type="term" value="P:ketone body biosynthetic process"/>
    <property type="evidence" value="ECO:0007669"/>
    <property type="project" value="TreeGrafter"/>
</dbReference>
<dbReference type="GO" id="GO:0046872">
    <property type="term" value="F:metal ion binding"/>
    <property type="evidence" value="ECO:0007669"/>
    <property type="project" value="UniProtKB-KW"/>
</dbReference>
<dbReference type="PANTHER" id="PTHR42738">
    <property type="entry name" value="HYDROXYMETHYLGLUTARYL-COA LYASE"/>
    <property type="match status" value="1"/>
</dbReference>
<dbReference type="InterPro" id="IPR013785">
    <property type="entry name" value="Aldolase_TIM"/>
</dbReference>
<evidence type="ECO:0000256" key="1">
    <source>
        <dbReference type="ARBA" id="ARBA00009405"/>
    </source>
</evidence>
<dbReference type="PANTHER" id="PTHR42738:SF7">
    <property type="entry name" value="HYDROXYMETHYLGLUTARYL-COA LYASE"/>
    <property type="match status" value="1"/>
</dbReference>
<comment type="caution">
    <text evidence="5">The sequence shown here is derived from an EMBL/GenBank/DDBJ whole genome shotgun (WGS) entry which is preliminary data.</text>
</comment>
<comment type="similarity">
    <text evidence="1">Belongs to the HMG-CoA lyase family.</text>
</comment>
<dbReference type="NCBIfam" id="NF004283">
    <property type="entry name" value="PRK05692.1"/>
    <property type="match status" value="1"/>
</dbReference>
<dbReference type="PROSITE" id="PS50991">
    <property type="entry name" value="PYR_CT"/>
    <property type="match status" value="1"/>
</dbReference>
<dbReference type="Pfam" id="PF00682">
    <property type="entry name" value="HMGL-like"/>
    <property type="match status" value="1"/>
</dbReference>
<evidence type="ECO:0000256" key="3">
    <source>
        <dbReference type="ARBA" id="ARBA00023239"/>
    </source>
</evidence>
<gene>
    <name evidence="5" type="ORF">LX24_02673</name>
</gene>
<dbReference type="EMBL" id="VNHM01000019">
    <property type="protein sequence ID" value="TYO93347.1"/>
    <property type="molecule type" value="Genomic_DNA"/>
</dbReference>
<feature type="domain" description="Pyruvate carboxyltransferase" evidence="4">
    <location>
        <begin position="7"/>
        <end position="277"/>
    </location>
</feature>
<dbReference type="InterPro" id="IPR000891">
    <property type="entry name" value="PYR_CT"/>
</dbReference>
<evidence type="ECO:0000313" key="6">
    <source>
        <dbReference type="Proteomes" id="UP000323166"/>
    </source>
</evidence>
<keyword evidence="2" id="KW-0479">Metal-binding</keyword>
<name>A0A5S4ZNN6_9FIRM</name>
<dbReference type="Gene3D" id="3.20.20.70">
    <property type="entry name" value="Aldolase class I"/>
    <property type="match status" value="1"/>
</dbReference>
<reference evidence="5 6" key="1">
    <citation type="submission" date="2019-07" db="EMBL/GenBank/DDBJ databases">
        <title>Genomic Encyclopedia of Type Strains, Phase I: the one thousand microbial genomes (KMG-I) project.</title>
        <authorList>
            <person name="Kyrpides N."/>
        </authorList>
    </citation>
    <scope>NUCLEOTIDE SEQUENCE [LARGE SCALE GENOMIC DNA]</scope>
    <source>
        <strain evidence="5 6">DSM 6562</strain>
    </source>
</reference>
<evidence type="ECO:0000313" key="5">
    <source>
        <dbReference type="EMBL" id="TYO93347.1"/>
    </source>
</evidence>
<protein>
    <submittedName>
        <fullName evidence="5">Hydroxymethylglutaryl-CoA lyase</fullName>
    </submittedName>
</protein>
<dbReference type="InterPro" id="IPR043594">
    <property type="entry name" value="HMGL"/>
</dbReference>
<sequence>MYWPEKIMIREVGPRDGLQNEKVMLSTTMKIALIRQLAGAGIKAIEATSFVHPRAVPQLSDAEAVLNGLEGLDPGVTVSALVGNVKGLQRALAVRHTPLKEIVVVASASEAHNRANLNCSVAGTLNNIKEICRLAGGLLQVRGTVATAFGCPYQGVIGAGDVFRIIEGMLEAGIRQVGLADTAGLGNPRQVYELVHEVKRRYPQVCWGLHLHDARGWGLASAVTGVLAGVSVLESSLGGLGGCPFLPGAAGNLATAGLVEMLGNMGIETGVDLPRLNRCTRYLEQCLGGP</sequence>
<keyword evidence="3 5" id="KW-0456">Lyase</keyword>
<dbReference type="CDD" id="cd07938">
    <property type="entry name" value="DRE_TIM_HMGL"/>
    <property type="match status" value="1"/>
</dbReference>
<evidence type="ECO:0000259" key="4">
    <source>
        <dbReference type="PROSITE" id="PS50991"/>
    </source>
</evidence>
<dbReference type="RefSeq" id="WP_166512616.1">
    <property type="nucleotide sequence ID" value="NZ_VNHM01000019.1"/>
</dbReference>